<evidence type="ECO:0000313" key="2">
    <source>
        <dbReference type="EMBL" id="MDA0162286.1"/>
    </source>
</evidence>
<dbReference type="EMBL" id="JAPDOD010000017">
    <property type="protein sequence ID" value="MDA0162286.1"/>
    <property type="molecule type" value="Genomic_DNA"/>
</dbReference>
<name>A0A9X3S3N4_9ACTN</name>
<organism evidence="2 3">
    <name type="scientific">Solirubrobacter ginsenosidimutans</name>
    <dbReference type="NCBI Taxonomy" id="490573"/>
    <lineage>
        <taxon>Bacteria</taxon>
        <taxon>Bacillati</taxon>
        <taxon>Actinomycetota</taxon>
        <taxon>Thermoleophilia</taxon>
        <taxon>Solirubrobacterales</taxon>
        <taxon>Solirubrobacteraceae</taxon>
        <taxon>Solirubrobacter</taxon>
    </lineage>
</organism>
<comment type="caution">
    <text evidence="2">The sequence shown here is derived from an EMBL/GenBank/DDBJ whole genome shotgun (WGS) entry which is preliminary data.</text>
</comment>
<dbReference type="RefSeq" id="WP_270041521.1">
    <property type="nucleotide sequence ID" value="NZ_JAPDOD010000017.1"/>
</dbReference>
<keyword evidence="3" id="KW-1185">Reference proteome</keyword>
<accession>A0A9X3S3N4</accession>
<feature type="transmembrane region" description="Helical" evidence="1">
    <location>
        <begin position="27"/>
        <end position="47"/>
    </location>
</feature>
<gene>
    <name evidence="2" type="ORF">OM076_18590</name>
</gene>
<evidence type="ECO:0000256" key="1">
    <source>
        <dbReference type="SAM" id="Phobius"/>
    </source>
</evidence>
<evidence type="ECO:0000313" key="3">
    <source>
        <dbReference type="Proteomes" id="UP001149140"/>
    </source>
</evidence>
<keyword evidence="1" id="KW-0812">Transmembrane</keyword>
<proteinExistence type="predicted"/>
<sequence>MKHILQAVAVIGCIVIAAYAPHNQDHTTELFFVSIGGSAICAAWIFLTSSIGKS</sequence>
<dbReference type="AlphaFoldDB" id="A0A9X3S3N4"/>
<reference evidence="2" key="1">
    <citation type="submission" date="2022-10" db="EMBL/GenBank/DDBJ databases">
        <title>The WGS of Solirubrobacter ginsenosidimutans DSM 21036.</title>
        <authorList>
            <person name="Jiang Z."/>
        </authorList>
    </citation>
    <scope>NUCLEOTIDE SEQUENCE</scope>
    <source>
        <strain evidence="2">DSM 21036</strain>
    </source>
</reference>
<keyword evidence="1" id="KW-1133">Transmembrane helix</keyword>
<keyword evidence="1" id="KW-0472">Membrane</keyword>
<protein>
    <submittedName>
        <fullName evidence="2">Uncharacterized protein</fullName>
    </submittedName>
</protein>
<dbReference type="Proteomes" id="UP001149140">
    <property type="component" value="Unassembled WGS sequence"/>
</dbReference>